<evidence type="ECO:0000313" key="1">
    <source>
        <dbReference type="EMBL" id="JAD63024.1"/>
    </source>
</evidence>
<sequence length="65" mass="7427">MSLGVASAAITTIEPTGRRAGRRNLYCLPAHRDNRRRRQMWCSLLVHLRSSAWAPWTCVQMESIS</sequence>
<name>A0A0A9BGE0_ARUDO</name>
<reference evidence="1" key="2">
    <citation type="journal article" date="2015" name="Data Brief">
        <title>Shoot transcriptome of the giant reed, Arundo donax.</title>
        <authorList>
            <person name="Barrero R.A."/>
            <person name="Guerrero F.D."/>
            <person name="Moolhuijzen P."/>
            <person name="Goolsby J.A."/>
            <person name="Tidwell J."/>
            <person name="Bellgard S.E."/>
            <person name="Bellgard M.I."/>
        </authorList>
    </citation>
    <scope>NUCLEOTIDE SEQUENCE</scope>
    <source>
        <tissue evidence="1">Shoot tissue taken approximately 20 cm above the soil surface</tissue>
    </source>
</reference>
<dbReference type="EMBL" id="GBRH01234871">
    <property type="protein sequence ID" value="JAD63024.1"/>
    <property type="molecule type" value="Transcribed_RNA"/>
</dbReference>
<accession>A0A0A9BGE0</accession>
<protein>
    <submittedName>
        <fullName evidence="1">Uncharacterized protein</fullName>
    </submittedName>
</protein>
<proteinExistence type="predicted"/>
<reference evidence="1" key="1">
    <citation type="submission" date="2014-09" db="EMBL/GenBank/DDBJ databases">
        <authorList>
            <person name="Magalhaes I.L.F."/>
            <person name="Oliveira U."/>
            <person name="Santos F.R."/>
            <person name="Vidigal T.H.D.A."/>
            <person name="Brescovit A.D."/>
            <person name="Santos A.J."/>
        </authorList>
    </citation>
    <scope>NUCLEOTIDE SEQUENCE</scope>
    <source>
        <tissue evidence="1">Shoot tissue taken approximately 20 cm above the soil surface</tissue>
    </source>
</reference>
<organism evidence="1">
    <name type="scientific">Arundo donax</name>
    <name type="common">Giant reed</name>
    <name type="synonym">Donax arundinaceus</name>
    <dbReference type="NCBI Taxonomy" id="35708"/>
    <lineage>
        <taxon>Eukaryota</taxon>
        <taxon>Viridiplantae</taxon>
        <taxon>Streptophyta</taxon>
        <taxon>Embryophyta</taxon>
        <taxon>Tracheophyta</taxon>
        <taxon>Spermatophyta</taxon>
        <taxon>Magnoliopsida</taxon>
        <taxon>Liliopsida</taxon>
        <taxon>Poales</taxon>
        <taxon>Poaceae</taxon>
        <taxon>PACMAD clade</taxon>
        <taxon>Arundinoideae</taxon>
        <taxon>Arundineae</taxon>
        <taxon>Arundo</taxon>
    </lineage>
</organism>
<dbReference type="AlphaFoldDB" id="A0A0A9BGE0"/>